<evidence type="ECO:0000313" key="3">
    <source>
        <dbReference type="Proteomes" id="UP000321595"/>
    </source>
</evidence>
<evidence type="ECO:0008006" key="4">
    <source>
        <dbReference type="Google" id="ProtNLM"/>
    </source>
</evidence>
<dbReference type="RefSeq" id="WP_146959911.1">
    <property type="nucleotide sequence ID" value="NZ_CP042467.1"/>
</dbReference>
<dbReference type="Proteomes" id="UP000321595">
    <property type="component" value="Chromosome"/>
</dbReference>
<evidence type="ECO:0000256" key="1">
    <source>
        <dbReference type="SAM" id="SignalP"/>
    </source>
</evidence>
<accession>A0A5B8XRJ7</accession>
<reference evidence="2 3" key="1">
    <citation type="submission" date="2019-08" db="EMBL/GenBank/DDBJ databases">
        <authorList>
            <person name="Liang Q."/>
        </authorList>
    </citation>
    <scope>NUCLEOTIDE SEQUENCE [LARGE SCALE GENOMIC DNA]</scope>
    <source>
        <strain evidence="2 3">V1718</strain>
    </source>
</reference>
<proteinExistence type="predicted"/>
<feature type="signal peptide" evidence="1">
    <location>
        <begin position="1"/>
        <end position="19"/>
    </location>
</feature>
<sequence length="233" mass="25635">MYKSLLLASLLGISCAEEAAEPIVFEAGRTCTAPEGMGRPTTIKGVLDLIDALPRPVTVECFIDSLDRPLAMVGSTSVFSAQPAFSDEAPRIFAVNDTLIISWVPDGDGGKLLEFAEERPFSRSVKAEVVMPVEGEFKYSDAFDHLIQDDQATSTCGICHGQETRAMDIDYGVAFESLALRPRDLDQVNVTRMRELKEACDPAQTPERCKIWNAMFRGPVEDTDFGRSLPTFF</sequence>
<dbReference type="AlphaFoldDB" id="A0A5B8XRJ7"/>
<keyword evidence="1" id="KW-0732">Signal</keyword>
<dbReference type="PROSITE" id="PS51257">
    <property type="entry name" value="PROKAR_LIPOPROTEIN"/>
    <property type="match status" value="1"/>
</dbReference>
<dbReference type="KEGG" id="bbae:FRD01_11925"/>
<protein>
    <recommendedName>
        <fullName evidence="4">Cytochrome c domain-containing protein</fullName>
    </recommendedName>
</protein>
<evidence type="ECO:0000313" key="2">
    <source>
        <dbReference type="EMBL" id="QED27931.1"/>
    </source>
</evidence>
<feature type="chain" id="PRO_5022661539" description="Cytochrome c domain-containing protein" evidence="1">
    <location>
        <begin position="20"/>
        <end position="233"/>
    </location>
</feature>
<dbReference type="EMBL" id="CP042467">
    <property type="protein sequence ID" value="QED27931.1"/>
    <property type="molecule type" value="Genomic_DNA"/>
</dbReference>
<name>A0A5B8XRJ7_9DELT</name>
<dbReference type="OrthoDB" id="5520238at2"/>
<gene>
    <name evidence="2" type="ORF">FRD01_11925</name>
</gene>
<organism evidence="2 3">
    <name type="scientific">Microvenator marinus</name>
    <dbReference type="NCBI Taxonomy" id="2600177"/>
    <lineage>
        <taxon>Bacteria</taxon>
        <taxon>Deltaproteobacteria</taxon>
        <taxon>Bradymonadales</taxon>
        <taxon>Microvenatoraceae</taxon>
        <taxon>Microvenator</taxon>
    </lineage>
</organism>
<keyword evidence="3" id="KW-1185">Reference proteome</keyword>